<reference evidence="2" key="1">
    <citation type="journal article" date="2019" name="Int. J. Syst. Evol. Microbiol.">
        <title>The Global Catalogue of Microorganisms (GCM) 10K type strain sequencing project: providing services to taxonomists for standard genome sequencing and annotation.</title>
        <authorList>
            <consortium name="The Broad Institute Genomics Platform"/>
            <consortium name="The Broad Institute Genome Sequencing Center for Infectious Disease"/>
            <person name="Wu L."/>
            <person name="Ma J."/>
        </authorList>
    </citation>
    <scope>NUCLEOTIDE SEQUENCE [LARGE SCALE GENOMIC DNA]</scope>
    <source>
        <strain evidence="2">CGMCC 4.7643</strain>
    </source>
</reference>
<proteinExistence type="predicted"/>
<organism evidence="1 2">
    <name type="scientific">Amycolatopsis samaneae</name>
    <dbReference type="NCBI Taxonomy" id="664691"/>
    <lineage>
        <taxon>Bacteria</taxon>
        <taxon>Bacillati</taxon>
        <taxon>Actinomycetota</taxon>
        <taxon>Actinomycetes</taxon>
        <taxon>Pseudonocardiales</taxon>
        <taxon>Pseudonocardiaceae</taxon>
        <taxon>Amycolatopsis</taxon>
    </lineage>
</organism>
<gene>
    <name evidence="1" type="ORF">ACFSYJ_02030</name>
</gene>
<dbReference type="EMBL" id="JBHUKU010000002">
    <property type="protein sequence ID" value="MFD2457354.1"/>
    <property type="molecule type" value="Genomic_DNA"/>
</dbReference>
<dbReference type="Proteomes" id="UP001597419">
    <property type="component" value="Unassembled WGS sequence"/>
</dbReference>
<accession>A0ABW5GE30</accession>
<keyword evidence="2" id="KW-1185">Reference proteome</keyword>
<protein>
    <submittedName>
        <fullName evidence="1">Uncharacterized protein</fullName>
    </submittedName>
</protein>
<dbReference type="RefSeq" id="WP_345388595.1">
    <property type="nucleotide sequence ID" value="NZ_BAABHG010000003.1"/>
</dbReference>
<sequence length="117" mass="13065">MNPWLQAGLSLLVGLLTAGGAFVGVRHTVRGNDRATEQRELAARREEWWRRFTWAAELALAESPAKRVTGLKLLTELAQSDLAQHDECVLLDVFQDRVLDTVLDDLSERAEEGHQAS</sequence>
<evidence type="ECO:0000313" key="1">
    <source>
        <dbReference type="EMBL" id="MFD2457354.1"/>
    </source>
</evidence>
<evidence type="ECO:0000313" key="2">
    <source>
        <dbReference type="Proteomes" id="UP001597419"/>
    </source>
</evidence>
<comment type="caution">
    <text evidence="1">The sequence shown here is derived from an EMBL/GenBank/DDBJ whole genome shotgun (WGS) entry which is preliminary data.</text>
</comment>
<name>A0ABW5GE30_9PSEU</name>